<evidence type="ECO:0000313" key="9">
    <source>
        <dbReference type="Proteomes" id="UP000612362"/>
    </source>
</evidence>
<evidence type="ECO:0000256" key="4">
    <source>
        <dbReference type="ARBA" id="ARBA00022692"/>
    </source>
</evidence>
<dbReference type="PANTHER" id="PTHR33508:SF1">
    <property type="entry name" value="UPF0056 MEMBRANE PROTEIN YHCE"/>
    <property type="match status" value="1"/>
</dbReference>
<feature type="transmembrane region" description="Helical" evidence="7">
    <location>
        <begin position="48"/>
        <end position="66"/>
    </location>
</feature>
<dbReference type="EMBL" id="BNJF01000002">
    <property type="protein sequence ID" value="GHO46269.1"/>
    <property type="molecule type" value="Genomic_DNA"/>
</dbReference>
<keyword evidence="4 7" id="KW-0812">Transmembrane</keyword>
<organism evidence="8 9">
    <name type="scientific">Ktedonospora formicarum</name>
    <dbReference type="NCBI Taxonomy" id="2778364"/>
    <lineage>
        <taxon>Bacteria</taxon>
        <taxon>Bacillati</taxon>
        <taxon>Chloroflexota</taxon>
        <taxon>Ktedonobacteria</taxon>
        <taxon>Ktedonobacterales</taxon>
        <taxon>Ktedonobacteraceae</taxon>
        <taxon>Ktedonospora</taxon>
    </lineage>
</organism>
<proteinExistence type="inferred from homology"/>
<evidence type="ECO:0000256" key="7">
    <source>
        <dbReference type="RuleBase" id="RU362048"/>
    </source>
</evidence>
<gene>
    <name evidence="8" type="ORF">KSX_44320</name>
</gene>
<feature type="transmembrane region" description="Helical" evidence="7">
    <location>
        <begin position="72"/>
        <end position="90"/>
    </location>
</feature>
<comment type="caution">
    <text evidence="8">The sequence shown here is derived from an EMBL/GenBank/DDBJ whole genome shotgun (WGS) entry which is preliminary data.</text>
</comment>
<sequence>MSIINPVELWGFLRDLMLAFGMITVPLIAGEPIKGVRREMAKKFAWKVFRVCMIITIGDVLIGRYIPSAFGLPLGAFQAAGGVIFLIDALTKMLSKEEPEPEPELTIRRRWWHTKRHRKRLACLEEEARAKLLKRHQEKKEAALMRQASIPVAFPKLAGAAFLASVITAEGKVQHNNMAQYLDLGLAVLALLVILLTLLLNTPRIMGSLSYNGRLTFDKIASFVLLLLGINGTVAGVTRIILGVLHPELA</sequence>
<reference evidence="8" key="1">
    <citation type="submission" date="2020-10" db="EMBL/GenBank/DDBJ databases">
        <title>Taxonomic study of unclassified bacteria belonging to the class Ktedonobacteria.</title>
        <authorList>
            <person name="Yabe S."/>
            <person name="Wang C.M."/>
            <person name="Zheng Y."/>
            <person name="Sakai Y."/>
            <person name="Cavaletti L."/>
            <person name="Monciardini P."/>
            <person name="Donadio S."/>
        </authorList>
    </citation>
    <scope>NUCLEOTIDE SEQUENCE</scope>
    <source>
        <strain evidence="8">SOSP1-1</strain>
    </source>
</reference>
<dbReference type="PANTHER" id="PTHR33508">
    <property type="entry name" value="UPF0056 MEMBRANE PROTEIN YHCE"/>
    <property type="match status" value="1"/>
</dbReference>
<feature type="transmembrane region" description="Helical" evidence="7">
    <location>
        <begin position="181"/>
        <end position="200"/>
    </location>
</feature>
<dbReference type="InterPro" id="IPR002771">
    <property type="entry name" value="Multi_antbiot-R_MarC"/>
</dbReference>
<name>A0A8J3I7S4_9CHLR</name>
<evidence type="ECO:0000313" key="8">
    <source>
        <dbReference type="EMBL" id="GHO46269.1"/>
    </source>
</evidence>
<evidence type="ECO:0000256" key="1">
    <source>
        <dbReference type="ARBA" id="ARBA00004651"/>
    </source>
</evidence>
<keyword evidence="9" id="KW-1185">Reference proteome</keyword>
<feature type="transmembrane region" description="Helical" evidence="7">
    <location>
        <begin position="16"/>
        <end position="36"/>
    </location>
</feature>
<protein>
    <recommendedName>
        <fullName evidence="7">UPF0056 membrane protein</fullName>
    </recommendedName>
</protein>
<feature type="transmembrane region" description="Helical" evidence="7">
    <location>
        <begin position="220"/>
        <end position="242"/>
    </location>
</feature>
<evidence type="ECO:0000256" key="5">
    <source>
        <dbReference type="ARBA" id="ARBA00022989"/>
    </source>
</evidence>
<dbReference type="GO" id="GO:0005886">
    <property type="term" value="C:plasma membrane"/>
    <property type="evidence" value="ECO:0007669"/>
    <property type="project" value="UniProtKB-SubCell"/>
</dbReference>
<keyword evidence="6 7" id="KW-0472">Membrane</keyword>
<keyword evidence="5 7" id="KW-1133">Transmembrane helix</keyword>
<keyword evidence="3" id="KW-1003">Cell membrane</keyword>
<dbReference type="Proteomes" id="UP000612362">
    <property type="component" value="Unassembled WGS sequence"/>
</dbReference>
<dbReference type="Pfam" id="PF01914">
    <property type="entry name" value="MarC"/>
    <property type="match status" value="1"/>
</dbReference>
<dbReference type="AlphaFoldDB" id="A0A8J3I7S4"/>
<accession>A0A8J3I7S4</accession>
<dbReference type="RefSeq" id="WP_220195657.1">
    <property type="nucleotide sequence ID" value="NZ_BNJF01000002.1"/>
</dbReference>
<comment type="similarity">
    <text evidence="2 7">Belongs to the UPF0056 (MarC) family.</text>
</comment>
<feature type="transmembrane region" description="Helical" evidence="7">
    <location>
        <begin position="148"/>
        <end position="169"/>
    </location>
</feature>
<evidence type="ECO:0000256" key="2">
    <source>
        <dbReference type="ARBA" id="ARBA00009784"/>
    </source>
</evidence>
<evidence type="ECO:0000256" key="3">
    <source>
        <dbReference type="ARBA" id="ARBA00022475"/>
    </source>
</evidence>
<comment type="subcellular location">
    <subcellularLocation>
        <location evidence="1 7">Cell membrane</location>
        <topology evidence="1 7">Multi-pass membrane protein</topology>
    </subcellularLocation>
</comment>
<evidence type="ECO:0000256" key="6">
    <source>
        <dbReference type="ARBA" id="ARBA00023136"/>
    </source>
</evidence>